<feature type="region of interest" description="Disordered" evidence="1">
    <location>
        <begin position="1"/>
        <end position="20"/>
    </location>
</feature>
<dbReference type="EMBL" id="JACHJD010000026">
    <property type="protein sequence ID" value="MBB5109335.1"/>
    <property type="molecule type" value="Genomic_DNA"/>
</dbReference>
<evidence type="ECO:0000313" key="3">
    <source>
        <dbReference type="Proteomes" id="UP000549009"/>
    </source>
</evidence>
<proteinExistence type="predicted"/>
<dbReference type="Pfam" id="PF13814">
    <property type="entry name" value="Replic_Relax"/>
    <property type="match status" value="1"/>
</dbReference>
<evidence type="ECO:0000313" key="2">
    <source>
        <dbReference type="EMBL" id="MBB5109335.1"/>
    </source>
</evidence>
<dbReference type="Proteomes" id="UP000549009">
    <property type="component" value="Unassembled WGS sequence"/>
</dbReference>
<evidence type="ECO:0008006" key="4">
    <source>
        <dbReference type="Google" id="ProtNLM"/>
    </source>
</evidence>
<accession>A0A7W8B2U9</accession>
<comment type="caution">
    <text evidence="2">The sequence shown here is derived from an EMBL/GenBank/DDBJ whole genome shotgun (WGS) entry which is preliminary data.</text>
</comment>
<organism evidence="2 3">
    <name type="scientific">Streptomyces spectabilis</name>
    <dbReference type="NCBI Taxonomy" id="68270"/>
    <lineage>
        <taxon>Bacteria</taxon>
        <taxon>Bacillati</taxon>
        <taxon>Actinomycetota</taxon>
        <taxon>Actinomycetes</taxon>
        <taxon>Kitasatosporales</taxon>
        <taxon>Streptomycetaceae</taxon>
        <taxon>Streptomyces</taxon>
    </lineage>
</organism>
<reference evidence="2 3" key="1">
    <citation type="submission" date="2020-08" db="EMBL/GenBank/DDBJ databases">
        <title>Genomic Encyclopedia of Type Strains, Phase III (KMG-III): the genomes of soil and plant-associated and newly described type strains.</title>
        <authorList>
            <person name="Whitman W."/>
        </authorList>
    </citation>
    <scope>NUCLEOTIDE SEQUENCE [LARGE SCALE GENOMIC DNA]</scope>
    <source>
        <strain evidence="2 3">CECT 3146</strain>
    </source>
</reference>
<dbReference type="InterPro" id="IPR025855">
    <property type="entry name" value="Replic_Relax"/>
</dbReference>
<name>A0A7W8B2U9_STRST</name>
<sequence length="317" mass="35240">MRHSQRESLSTGRAPSPAESLHHQVLAALAQHRIATTSQLRQMLRPGGSRQLLSRVLNQHRAGGFVDYAVLPQARRSSRTHAWYLTREGSRLTRGLPALRGRPPHYMTSVTAASLKTPHTLTVVRTHLAFAADAHRLGHEHSPWDWAPEVSHAIGDGERLVADAVMYYTVIEGQQRRKLRAFVEVDRTTMSSERLAGKLIEYARLYQYEPAPLRQRQKTAAGPAWLRWYPLFPRVLFVLTGAAPARLHDRIGDLQAMVAQHPLVASLAREVPLAAAVLDDIEEQGPAATVWIPLAGGEPRPWSSLPYIANPEPAPAE</sequence>
<dbReference type="AlphaFoldDB" id="A0A7W8B2U9"/>
<protein>
    <recommendedName>
        <fullName evidence="4">Replication-relaxation</fullName>
    </recommendedName>
</protein>
<gene>
    <name evidence="2" type="ORF">FHS40_008463</name>
</gene>
<evidence type="ECO:0000256" key="1">
    <source>
        <dbReference type="SAM" id="MobiDB-lite"/>
    </source>
</evidence>
<keyword evidence="3" id="KW-1185">Reference proteome</keyword>
<dbReference type="RefSeq" id="WP_184926308.1">
    <property type="nucleotide sequence ID" value="NZ_BMSQ01000030.1"/>
</dbReference>